<protein>
    <submittedName>
        <fullName evidence="2">Uncharacterized protein</fullName>
    </submittedName>
</protein>
<dbReference type="EMBL" id="JAYKXN010000003">
    <property type="protein sequence ID" value="KAK7301090.1"/>
    <property type="molecule type" value="Genomic_DNA"/>
</dbReference>
<comment type="caution">
    <text evidence="2">The sequence shown here is derived from an EMBL/GenBank/DDBJ whole genome shotgun (WGS) entry which is preliminary data.</text>
</comment>
<evidence type="ECO:0000313" key="3">
    <source>
        <dbReference type="Proteomes" id="UP001359559"/>
    </source>
</evidence>
<name>A0AAN9JKW5_CLITE</name>
<dbReference type="Proteomes" id="UP001359559">
    <property type="component" value="Unassembled WGS sequence"/>
</dbReference>
<feature type="transmembrane region" description="Helical" evidence="1">
    <location>
        <begin position="44"/>
        <end position="66"/>
    </location>
</feature>
<keyword evidence="1" id="KW-1133">Transmembrane helix</keyword>
<sequence length="95" mass="11386">MIFWLTHMLLQHSWMNTFVQYLLIPVSAIDNFGYTDHQKTPISRYFLILTLLGSILVLVTSTSGWFRHRRFLILDDGNEDFVFDWFTQPLQLYQI</sequence>
<proteinExistence type="predicted"/>
<reference evidence="2 3" key="1">
    <citation type="submission" date="2024-01" db="EMBL/GenBank/DDBJ databases">
        <title>The genomes of 5 underutilized Papilionoideae crops provide insights into root nodulation and disease resistance.</title>
        <authorList>
            <person name="Yuan L."/>
        </authorList>
    </citation>
    <scope>NUCLEOTIDE SEQUENCE [LARGE SCALE GENOMIC DNA]</scope>
    <source>
        <strain evidence="2">LY-2023</strain>
        <tissue evidence="2">Leaf</tissue>
    </source>
</reference>
<dbReference type="AlphaFoldDB" id="A0AAN9JKW5"/>
<evidence type="ECO:0000256" key="1">
    <source>
        <dbReference type="SAM" id="Phobius"/>
    </source>
</evidence>
<keyword evidence="3" id="KW-1185">Reference proteome</keyword>
<organism evidence="2 3">
    <name type="scientific">Clitoria ternatea</name>
    <name type="common">Butterfly pea</name>
    <dbReference type="NCBI Taxonomy" id="43366"/>
    <lineage>
        <taxon>Eukaryota</taxon>
        <taxon>Viridiplantae</taxon>
        <taxon>Streptophyta</taxon>
        <taxon>Embryophyta</taxon>
        <taxon>Tracheophyta</taxon>
        <taxon>Spermatophyta</taxon>
        <taxon>Magnoliopsida</taxon>
        <taxon>eudicotyledons</taxon>
        <taxon>Gunneridae</taxon>
        <taxon>Pentapetalae</taxon>
        <taxon>rosids</taxon>
        <taxon>fabids</taxon>
        <taxon>Fabales</taxon>
        <taxon>Fabaceae</taxon>
        <taxon>Papilionoideae</taxon>
        <taxon>50 kb inversion clade</taxon>
        <taxon>NPAAA clade</taxon>
        <taxon>indigoferoid/millettioid clade</taxon>
        <taxon>Phaseoleae</taxon>
        <taxon>Clitoria</taxon>
    </lineage>
</organism>
<keyword evidence="1" id="KW-0472">Membrane</keyword>
<keyword evidence="1" id="KW-0812">Transmembrane</keyword>
<evidence type="ECO:0000313" key="2">
    <source>
        <dbReference type="EMBL" id="KAK7301090.1"/>
    </source>
</evidence>
<gene>
    <name evidence="2" type="ORF">RJT34_11950</name>
</gene>
<accession>A0AAN9JKW5</accession>